<dbReference type="AlphaFoldDB" id="A0A381X6Y4"/>
<proteinExistence type="predicted"/>
<organism evidence="1">
    <name type="scientific">marine metagenome</name>
    <dbReference type="NCBI Taxonomy" id="408172"/>
    <lineage>
        <taxon>unclassified sequences</taxon>
        <taxon>metagenomes</taxon>
        <taxon>ecological metagenomes</taxon>
    </lineage>
</organism>
<sequence>WGGIEMREYNVVFTWNETIETRRVVKNVKANSEDEAEEIVRKALVEESELWSDGDEYNGMKTIHLREDYWGDKHIDTLELEVEESE</sequence>
<gene>
    <name evidence="1" type="ORF">METZ01_LOCUS113166</name>
</gene>
<protein>
    <submittedName>
        <fullName evidence="1">Uncharacterized protein</fullName>
    </submittedName>
</protein>
<accession>A0A381X6Y4</accession>
<feature type="non-terminal residue" evidence="1">
    <location>
        <position position="1"/>
    </location>
</feature>
<reference evidence="1" key="1">
    <citation type="submission" date="2018-05" db="EMBL/GenBank/DDBJ databases">
        <authorList>
            <person name="Lanie J.A."/>
            <person name="Ng W.-L."/>
            <person name="Kazmierczak K.M."/>
            <person name="Andrzejewski T.M."/>
            <person name="Davidsen T.M."/>
            <person name="Wayne K.J."/>
            <person name="Tettelin H."/>
            <person name="Glass J.I."/>
            <person name="Rusch D."/>
            <person name="Podicherti R."/>
            <person name="Tsui H.-C.T."/>
            <person name="Winkler M.E."/>
        </authorList>
    </citation>
    <scope>NUCLEOTIDE SEQUENCE</scope>
</reference>
<evidence type="ECO:0000313" key="1">
    <source>
        <dbReference type="EMBL" id="SVA60312.1"/>
    </source>
</evidence>
<name>A0A381X6Y4_9ZZZZ</name>
<dbReference type="EMBL" id="UINC01014081">
    <property type="protein sequence ID" value="SVA60312.1"/>
    <property type="molecule type" value="Genomic_DNA"/>
</dbReference>